<dbReference type="SMART" id="SM00028">
    <property type="entry name" value="TPR"/>
    <property type="match status" value="3"/>
</dbReference>
<dbReference type="EMBL" id="SMAB01000013">
    <property type="protein sequence ID" value="TCS81263.1"/>
    <property type="molecule type" value="Genomic_DNA"/>
</dbReference>
<feature type="domain" description="Peptidase S54 rhomboid" evidence="9">
    <location>
        <begin position="81"/>
        <end position="215"/>
    </location>
</feature>
<keyword evidence="3 8" id="KW-0812">Transmembrane</keyword>
<evidence type="ECO:0000256" key="6">
    <source>
        <dbReference type="ARBA" id="ARBA00023136"/>
    </source>
</evidence>
<dbReference type="PROSITE" id="PS50005">
    <property type="entry name" value="TPR"/>
    <property type="match status" value="3"/>
</dbReference>
<dbReference type="InterPro" id="IPR022764">
    <property type="entry name" value="Peptidase_S54_rhomboid_dom"/>
</dbReference>
<protein>
    <submittedName>
        <fullName evidence="10">Membrane associated rhomboid family serine protease</fullName>
    </submittedName>
</protein>
<feature type="transmembrane region" description="Helical" evidence="8">
    <location>
        <begin position="147"/>
        <end position="167"/>
    </location>
</feature>
<evidence type="ECO:0000256" key="3">
    <source>
        <dbReference type="ARBA" id="ARBA00022692"/>
    </source>
</evidence>
<evidence type="ECO:0000256" key="7">
    <source>
        <dbReference type="PROSITE-ProRule" id="PRU00339"/>
    </source>
</evidence>
<name>A0A4R3KDX5_9BACI</name>
<evidence type="ECO:0000313" key="10">
    <source>
        <dbReference type="EMBL" id="TCS81263.1"/>
    </source>
</evidence>
<feature type="transmembrane region" description="Helical" evidence="8">
    <location>
        <begin position="122"/>
        <end position="141"/>
    </location>
</feature>
<evidence type="ECO:0000256" key="4">
    <source>
        <dbReference type="ARBA" id="ARBA00022801"/>
    </source>
</evidence>
<feature type="repeat" description="TPR" evidence="7">
    <location>
        <begin position="288"/>
        <end position="321"/>
    </location>
</feature>
<feature type="transmembrane region" description="Helical" evidence="8">
    <location>
        <begin position="83"/>
        <end position="101"/>
    </location>
</feature>
<feature type="transmembrane region" description="Helical" evidence="8">
    <location>
        <begin position="202"/>
        <end position="218"/>
    </location>
</feature>
<dbReference type="GO" id="GO:0016020">
    <property type="term" value="C:membrane"/>
    <property type="evidence" value="ECO:0007669"/>
    <property type="project" value="UniProtKB-SubCell"/>
</dbReference>
<sequence>MLKDNMDHSDYTELVTEIEEIENRKRREIQRIFQHGKPYFTYILIGINALIYLLMEIKGGSTDPRILLQFGAKESYLITQGEYWRLIAPIFLHIGFIHFALNSTALHYLGQITERIYGSFRFFIIYLMAGIIGNIISFLFSPNTIGAGASGAIFGLFGALLYFGYVYPSLFFRTMGKDILAVIAINLIFGLAVANIDNYAHIGGLIGGFFVSAFVGLPQQKRKRYGMAVIAILFLVLVFSSTWWAIQNREVKGSQALVIVGEDALKQDDDQKALKIFQHLVEVEPKDANYHFYYAYTLDQLGNLNTAKEHYQKAIQFDPNIYQAHFNIARILLLQHKEREAIPYLKKAIEINPQFKEAKELLQNIQSNQ</sequence>
<dbReference type="InterPro" id="IPR011990">
    <property type="entry name" value="TPR-like_helical_dom_sf"/>
</dbReference>
<dbReference type="SUPFAM" id="SSF48452">
    <property type="entry name" value="TPR-like"/>
    <property type="match status" value="1"/>
</dbReference>
<accession>A0A4R3KDX5</accession>
<dbReference type="InterPro" id="IPR019734">
    <property type="entry name" value="TPR_rpt"/>
</dbReference>
<dbReference type="InterPro" id="IPR035952">
    <property type="entry name" value="Rhomboid-like_sf"/>
</dbReference>
<dbReference type="Pfam" id="PF01694">
    <property type="entry name" value="Rhomboid"/>
    <property type="match status" value="1"/>
</dbReference>
<dbReference type="Gene3D" id="1.20.1540.10">
    <property type="entry name" value="Rhomboid-like"/>
    <property type="match status" value="1"/>
</dbReference>
<feature type="transmembrane region" description="Helical" evidence="8">
    <location>
        <begin position="225"/>
        <end position="246"/>
    </location>
</feature>
<keyword evidence="4" id="KW-0378">Hydrolase</keyword>
<comment type="similarity">
    <text evidence="2">Belongs to the peptidase S54 family.</text>
</comment>
<dbReference type="RefSeq" id="WP_132769354.1">
    <property type="nucleotide sequence ID" value="NZ_SMAB01000013.1"/>
</dbReference>
<dbReference type="Pfam" id="PF14559">
    <property type="entry name" value="TPR_19"/>
    <property type="match status" value="1"/>
</dbReference>
<dbReference type="OrthoDB" id="9813074at2"/>
<dbReference type="InterPro" id="IPR050925">
    <property type="entry name" value="Rhomboid_protease_S54"/>
</dbReference>
<reference evidence="10 11" key="1">
    <citation type="submission" date="2019-03" db="EMBL/GenBank/DDBJ databases">
        <title>Genomic Encyclopedia of Type Strains, Phase IV (KMG-IV): sequencing the most valuable type-strain genomes for metagenomic binning, comparative biology and taxonomic classification.</title>
        <authorList>
            <person name="Goeker M."/>
        </authorList>
    </citation>
    <scope>NUCLEOTIDE SEQUENCE [LARGE SCALE GENOMIC DNA]</scope>
    <source>
        <strain evidence="10 11">DSM 23802</strain>
    </source>
</reference>
<feature type="repeat" description="TPR" evidence="7">
    <location>
        <begin position="254"/>
        <end position="287"/>
    </location>
</feature>
<keyword evidence="5 8" id="KW-1133">Transmembrane helix</keyword>
<comment type="caution">
    <text evidence="10">The sequence shown here is derived from an EMBL/GenBank/DDBJ whole genome shotgun (WGS) entry which is preliminary data.</text>
</comment>
<evidence type="ECO:0000256" key="8">
    <source>
        <dbReference type="SAM" id="Phobius"/>
    </source>
</evidence>
<feature type="repeat" description="TPR" evidence="7">
    <location>
        <begin position="322"/>
        <end position="355"/>
    </location>
</feature>
<dbReference type="Gene3D" id="1.25.40.10">
    <property type="entry name" value="Tetratricopeptide repeat domain"/>
    <property type="match status" value="1"/>
</dbReference>
<feature type="transmembrane region" description="Helical" evidence="8">
    <location>
        <begin position="179"/>
        <end position="196"/>
    </location>
</feature>
<feature type="transmembrane region" description="Helical" evidence="8">
    <location>
        <begin position="39"/>
        <end position="55"/>
    </location>
</feature>
<organism evidence="10 11">
    <name type="scientific">Tepidibacillus fermentans</name>
    <dbReference type="NCBI Taxonomy" id="1281767"/>
    <lineage>
        <taxon>Bacteria</taxon>
        <taxon>Bacillati</taxon>
        <taxon>Bacillota</taxon>
        <taxon>Bacilli</taxon>
        <taxon>Bacillales</taxon>
        <taxon>Bacillaceae</taxon>
        <taxon>Tepidibacillus</taxon>
    </lineage>
</organism>
<evidence type="ECO:0000256" key="1">
    <source>
        <dbReference type="ARBA" id="ARBA00004141"/>
    </source>
</evidence>
<evidence type="ECO:0000313" key="11">
    <source>
        <dbReference type="Proteomes" id="UP000295788"/>
    </source>
</evidence>
<keyword evidence="11" id="KW-1185">Reference proteome</keyword>
<evidence type="ECO:0000256" key="2">
    <source>
        <dbReference type="ARBA" id="ARBA00009045"/>
    </source>
</evidence>
<evidence type="ECO:0000259" key="9">
    <source>
        <dbReference type="Pfam" id="PF01694"/>
    </source>
</evidence>
<dbReference type="GO" id="GO:0006508">
    <property type="term" value="P:proteolysis"/>
    <property type="evidence" value="ECO:0007669"/>
    <property type="project" value="UniProtKB-KW"/>
</dbReference>
<keyword evidence="6 8" id="KW-0472">Membrane</keyword>
<keyword evidence="7" id="KW-0802">TPR repeat</keyword>
<proteinExistence type="inferred from homology"/>
<keyword evidence="10" id="KW-0645">Protease</keyword>
<dbReference type="AlphaFoldDB" id="A0A4R3KDX5"/>
<dbReference type="Proteomes" id="UP000295788">
    <property type="component" value="Unassembled WGS sequence"/>
</dbReference>
<gene>
    <name evidence="10" type="ORF">EDD72_11321</name>
</gene>
<evidence type="ECO:0000256" key="5">
    <source>
        <dbReference type="ARBA" id="ARBA00022989"/>
    </source>
</evidence>
<dbReference type="SUPFAM" id="SSF144091">
    <property type="entry name" value="Rhomboid-like"/>
    <property type="match status" value="1"/>
</dbReference>
<dbReference type="GO" id="GO:0004252">
    <property type="term" value="F:serine-type endopeptidase activity"/>
    <property type="evidence" value="ECO:0007669"/>
    <property type="project" value="InterPro"/>
</dbReference>
<comment type="subcellular location">
    <subcellularLocation>
        <location evidence="1">Membrane</location>
        <topology evidence="1">Multi-pass membrane protein</topology>
    </subcellularLocation>
</comment>
<dbReference type="PANTHER" id="PTHR43731">
    <property type="entry name" value="RHOMBOID PROTEASE"/>
    <property type="match status" value="1"/>
</dbReference>
<dbReference type="PANTHER" id="PTHR43731:SF14">
    <property type="entry name" value="PRESENILIN-ASSOCIATED RHOMBOID-LIKE PROTEIN, MITOCHONDRIAL"/>
    <property type="match status" value="1"/>
</dbReference>